<evidence type="ECO:0000313" key="2">
    <source>
        <dbReference type="Proteomes" id="UP000265703"/>
    </source>
</evidence>
<protein>
    <submittedName>
        <fullName evidence="1">Uncharacterized protein</fullName>
    </submittedName>
</protein>
<reference evidence="1 2" key="1">
    <citation type="submission" date="2018-06" db="EMBL/GenBank/DDBJ databases">
        <title>Comparative genomics reveals the genomic features of Rhizophagus irregularis, R. cerebriforme, R. diaphanum and Gigaspora rosea, and their symbiotic lifestyle signature.</title>
        <authorList>
            <person name="Morin E."/>
            <person name="San Clemente H."/>
            <person name="Chen E.C.H."/>
            <person name="De La Providencia I."/>
            <person name="Hainaut M."/>
            <person name="Kuo A."/>
            <person name="Kohler A."/>
            <person name="Murat C."/>
            <person name="Tang N."/>
            <person name="Roy S."/>
            <person name="Loubradou J."/>
            <person name="Henrissat B."/>
            <person name="Grigoriev I.V."/>
            <person name="Corradi N."/>
            <person name="Roux C."/>
            <person name="Martin F.M."/>
        </authorList>
    </citation>
    <scope>NUCLEOTIDE SEQUENCE [LARGE SCALE GENOMIC DNA]</scope>
    <source>
        <strain evidence="1 2">DAOM 227022</strain>
    </source>
</reference>
<dbReference type="EMBL" id="QKYT01000406">
    <property type="protein sequence ID" value="RIA85759.1"/>
    <property type="molecule type" value="Genomic_DNA"/>
</dbReference>
<proteinExistence type="predicted"/>
<sequence length="199" mass="22219">MGGGSSNGSSPVEIEKRSLSFWSDTEKWEMVLRALRSGMGRETVLYTFSSILESETVLCAFGSILESKMFSELFSPDWEGKTLLCAFSSILESETVFRALQSRLGGENASLCFRFDTGIRNGSLSFQINFSLVQTLGIRKWFLDFISGIEISSQNSHLMHLLKESLLENLVSFEVKTLKLSFQNFAPELGKPKCSGFGY</sequence>
<evidence type="ECO:0000313" key="1">
    <source>
        <dbReference type="EMBL" id="RIA85759.1"/>
    </source>
</evidence>
<comment type="caution">
    <text evidence="1">The sequence shown here is derived from an EMBL/GenBank/DDBJ whole genome shotgun (WGS) entry which is preliminary data.</text>
</comment>
<name>A0A397SLJ4_9GLOM</name>
<keyword evidence="2" id="KW-1185">Reference proteome</keyword>
<accession>A0A397SLJ4</accession>
<dbReference type="AlphaFoldDB" id="A0A397SLJ4"/>
<gene>
    <name evidence="1" type="ORF">C1645_830309</name>
</gene>
<organism evidence="1 2">
    <name type="scientific">Glomus cerebriforme</name>
    <dbReference type="NCBI Taxonomy" id="658196"/>
    <lineage>
        <taxon>Eukaryota</taxon>
        <taxon>Fungi</taxon>
        <taxon>Fungi incertae sedis</taxon>
        <taxon>Mucoromycota</taxon>
        <taxon>Glomeromycotina</taxon>
        <taxon>Glomeromycetes</taxon>
        <taxon>Glomerales</taxon>
        <taxon>Glomeraceae</taxon>
        <taxon>Glomus</taxon>
    </lineage>
</organism>
<dbReference type="Proteomes" id="UP000265703">
    <property type="component" value="Unassembled WGS sequence"/>
</dbReference>